<accession>A0A8S2QDW7</accession>
<dbReference type="AlphaFoldDB" id="A0A8S2QDW7"/>
<dbReference type="EMBL" id="CAJNOK010019112">
    <property type="protein sequence ID" value="CAF1293822.1"/>
    <property type="molecule type" value="Genomic_DNA"/>
</dbReference>
<evidence type="ECO:0000313" key="2">
    <source>
        <dbReference type="EMBL" id="CAF4098876.1"/>
    </source>
</evidence>
<comment type="caution">
    <text evidence="2">The sequence shown here is derived from an EMBL/GenBank/DDBJ whole genome shotgun (WGS) entry which is preliminary data.</text>
</comment>
<name>A0A8S2QDW7_9BILA</name>
<evidence type="ECO:0000313" key="1">
    <source>
        <dbReference type="EMBL" id="CAF1293822.1"/>
    </source>
</evidence>
<protein>
    <submittedName>
        <fullName evidence="2">Uncharacterized protein</fullName>
    </submittedName>
</protein>
<organism evidence="2 3">
    <name type="scientific">Didymodactylos carnosus</name>
    <dbReference type="NCBI Taxonomy" id="1234261"/>
    <lineage>
        <taxon>Eukaryota</taxon>
        <taxon>Metazoa</taxon>
        <taxon>Spiralia</taxon>
        <taxon>Gnathifera</taxon>
        <taxon>Rotifera</taxon>
        <taxon>Eurotatoria</taxon>
        <taxon>Bdelloidea</taxon>
        <taxon>Philodinida</taxon>
        <taxon>Philodinidae</taxon>
        <taxon>Didymodactylos</taxon>
    </lineage>
</organism>
<dbReference type="EMBL" id="CAJOBA010040683">
    <property type="protein sequence ID" value="CAF4098876.1"/>
    <property type="molecule type" value="Genomic_DNA"/>
</dbReference>
<dbReference type="Proteomes" id="UP000677228">
    <property type="component" value="Unassembled WGS sequence"/>
</dbReference>
<dbReference type="Proteomes" id="UP000682733">
    <property type="component" value="Unassembled WGS sequence"/>
</dbReference>
<reference evidence="2" key="1">
    <citation type="submission" date="2021-02" db="EMBL/GenBank/DDBJ databases">
        <authorList>
            <person name="Nowell W R."/>
        </authorList>
    </citation>
    <scope>NUCLEOTIDE SEQUENCE</scope>
</reference>
<proteinExistence type="predicted"/>
<gene>
    <name evidence="1" type="ORF">OVA965_LOCUS28221</name>
    <name evidence="2" type="ORF">TMI583_LOCUS28971</name>
</gene>
<evidence type="ECO:0000313" key="3">
    <source>
        <dbReference type="Proteomes" id="UP000682733"/>
    </source>
</evidence>
<sequence>MHTKECTIQYIETDTNTETQETDFTIELIDTMNLSSKLVNRHEQTKLLKQENTIYCKSTCNFTRKFDEFDIETKCERKIGFSYCSLEILLDYSARAFMVSFLSNASDTINDDNLIHAVVTDIVFDETSADLVLVTYECNTNDCDIQYTNWFIDKMSKSSSVHMSLKSQLSRILIDKDENVELECYVSEVDETQQCDEIACYADGKEDAEDDETHSAGCYDMEPDENMWIQIETTKDGSTVQYLCNINDCNDEDRFQNVIKIIKDINILLLFTKPNNTTITTPSIIQTVDHITSGSNSYATLSHKQYTTEIKPDENKVTTTFGYTTDQTTPENKNSNTNIYLRKTLIFFSLLVHFSI</sequence>